<keyword evidence="3" id="KW-0813">Transport</keyword>
<comment type="similarity">
    <text evidence="2">Belongs to the outer membrane factor (OMF) (TC 1.B.17) family.</text>
</comment>
<dbReference type="SUPFAM" id="SSF56954">
    <property type="entry name" value="Outer membrane efflux proteins (OEP)"/>
    <property type="match status" value="1"/>
</dbReference>
<dbReference type="AlphaFoldDB" id="A0A1G8AJD6"/>
<proteinExistence type="inferred from homology"/>
<dbReference type="PANTHER" id="PTHR30026:SF20">
    <property type="entry name" value="OUTER MEMBRANE PROTEIN TOLC"/>
    <property type="match status" value="1"/>
</dbReference>
<dbReference type="OrthoDB" id="680214at2"/>
<dbReference type="STRING" id="178355.SAMN04488062_10553"/>
<keyword evidence="4" id="KW-1134">Transmembrane beta strand</keyword>
<dbReference type="InterPro" id="IPR051906">
    <property type="entry name" value="TolC-like"/>
</dbReference>
<keyword evidence="8" id="KW-0175">Coiled coil</keyword>
<keyword evidence="5" id="KW-0812">Transmembrane</keyword>
<feature type="coiled-coil region" evidence="8">
    <location>
        <begin position="154"/>
        <end position="181"/>
    </location>
</feature>
<gene>
    <name evidence="9" type="ORF">SAMN04488062_10553</name>
</gene>
<dbReference type="Pfam" id="PF02321">
    <property type="entry name" value="OEP"/>
    <property type="match status" value="2"/>
</dbReference>
<dbReference type="GO" id="GO:0009279">
    <property type="term" value="C:cell outer membrane"/>
    <property type="evidence" value="ECO:0007669"/>
    <property type="project" value="UniProtKB-SubCell"/>
</dbReference>
<dbReference type="GO" id="GO:0015562">
    <property type="term" value="F:efflux transmembrane transporter activity"/>
    <property type="evidence" value="ECO:0007669"/>
    <property type="project" value="InterPro"/>
</dbReference>
<dbReference type="RefSeq" id="WP_091256950.1">
    <property type="nucleotide sequence ID" value="NZ_FNDB01000005.1"/>
</dbReference>
<evidence type="ECO:0000256" key="4">
    <source>
        <dbReference type="ARBA" id="ARBA00022452"/>
    </source>
</evidence>
<evidence type="ECO:0000313" key="10">
    <source>
        <dbReference type="Proteomes" id="UP000199274"/>
    </source>
</evidence>
<dbReference type="Proteomes" id="UP000199274">
    <property type="component" value="Unassembled WGS sequence"/>
</dbReference>
<organism evidence="9 10">
    <name type="scientific">Flavobacterium omnivorum</name>
    <dbReference type="NCBI Taxonomy" id="178355"/>
    <lineage>
        <taxon>Bacteria</taxon>
        <taxon>Pseudomonadati</taxon>
        <taxon>Bacteroidota</taxon>
        <taxon>Flavobacteriia</taxon>
        <taxon>Flavobacteriales</taxon>
        <taxon>Flavobacteriaceae</taxon>
        <taxon>Flavobacterium</taxon>
    </lineage>
</organism>
<evidence type="ECO:0000256" key="1">
    <source>
        <dbReference type="ARBA" id="ARBA00004442"/>
    </source>
</evidence>
<dbReference type="GO" id="GO:1990281">
    <property type="term" value="C:efflux pump complex"/>
    <property type="evidence" value="ECO:0007669"/>
    <property type="project" value="TreeGrafter"/>
</dbReference>
<protein>
    <submittedName>
        <fullName evidence="9">Outer membrane protein TolC</fullName>
    </submittedName>
</protein>
<dbReference type="PANTHER" id="PTHR30026">
    <property type="entry name" value="OUTER MEMBRANE PROTEIN TOLC"/>
    <property type="match status" value="1"/>
</dbReference>
<dbReference type="InterPro" id="IPR003423">
    <property type="entry name" value="OMP_efflux"/>
</dbReference>
<evidence type="ECO:0000256" key="8">
    <source>
        <dbReference type="SAM" id="Coils"/>
    </source>
</evidence>
<dbReference type="EMBL" id="FNDB01000005">
    <property type="protein sequence ID" value="SDH21084.1"/>
    <property type="molecule type" value="Genomic_DNA"/>
</dbReference>
<evidence type="ECO:0000256" key="6">
    <source>
        <dbReference type="ARBA" id="ARBA00023136"/>
    </source>
</evidence>
<evidence type="ECO:0000256" key="5">
    <source>
        <dbReference type="ARBA" id="ARBA00022692"/>
    </source>
</evidence>
<keyword evidence="10" id="KW-1185">Reference proteome</keyword>
<dbReference type="Gene3D" id="1.20.1600.10">
    <property type="entry name" value="Outer membrane efflux proteins (OEP)"/>
    <property type="match status" value="1"/>
</dbReference>
<keyword evidence="6" id="KW-0472">Membrane</keyword>
<name>A0A1G8AJD6_9FLAO</name>
<dbReference type="GO" id="GO:0015288">
    <property type="term" value="F:porin activity"/>
    <property type="evidence" value="ECO:0007669"/>
    <property type="project" value="TreeGrafter"/>
</dbReference>
<keyword evidence="7" id="KW-0998">Cell outer membrane</keyword>
<reference evidence="10" key="1">
    <citation type="submission" date="2016-10" db="EMBL/GenBank/DDBJ databases">
        <authorList>
            <person name="Varghese N."/>
            <person name="Submissions S."/>
        </authorList>
    </citation>
    <scope>NUCLEOTIDE SEQUENCE [LARGE SCALE GENOMIC DNA]</scope>
    <source>
        <strain evidence="10">CGMCC 1.2747</strain>
    </source>
</reference>
<evidence type="ECO:0000256" key="2">
    <source>
        <dbReference type="ARBA" id="ARBA00007613"/>
    </source>
</evidence>
<evidence type="ECO:0000256" key="3">
    <source>
        <dbReference type="ARBA" id="ARBA00022448"/>
    </source>
</evidence>
<accession>A0A1G8AJD6</accession>
<comment type="subcellular location">
    <subcellularLocation>
        <location evidence="1">Cell outer membrane</location>
    </subcellularLocation>
</comment>
<evidence type="ECO:0000313" key="9">
    <source>
        <dbReference type="EMBL" id="SDH21084.1"/>
    </source>
</evidence>
<sequence length="441" mass="49629">MKVSQFMLFGIFFIGISAIEAQEKTSLTLNEAINLAWTKSNEVTLANTKVKTKKYELQSTKNNQYPDLKLSGQYQRLANASVNFKLNQNNNTQPLPIVNQLMIGQLNASVPVFSGFKIQNTITVYENLYQAEMATASQTKEEIALRVIDYYAGLYKAQKTIELLKENQKSAQQRVKDFIELEKNGIIPRNDLLKSKLQASQIQLSLDETNNNLKIINFYLVTLLKLNPNTKLEIREEDFADFQMTNVPTNDLPALENRKDLEAIRFQGKASEATIKIAKGSYYPAIAIVGGYTALDLSNVITVQNAMNIGVGISYDLSAILKNGTLVKLAESKYLEVQNSESILTDYIKIQVKKAIEDYDLALKQSVVYVEAEEQSTENYRIVKDKYDNGLSDTNDLLEADVEQLSSKINKALARANTIQKYYELLSVTGQLSQTFNIAQK</sequence>
<evidence type="ECO:0000256" key="7">
    <source>
        <dbReference type="ARBA" id="ARBA00023237"/>
    </source>
</evidence>